<proteinExistence type="predicted"/>
<dbReference type="PANTHER" id="PTHR11092">
    <property type="entry name" value="SUGAR NUCLEOTIDE EPIMERASE RELATED"/>
    <property type="match status" value="1"/>
</dbReference>
<keyword evidence="4" id="KW-1185">Reference proteome</keyword>
<organism evidence="3 4">
    <name type="scientific">Phyllotreta striolata</name>
    <name type="common">Striped flea beetle</name>
    <name type="synonym">Crioceris striolata</name>
    <dbReference type="NCBI Taxonomy" id="444603"/>
    <lineage>
        <taxon>Eukaryota</taxon>
        <taxon>Metazoa</taxon>
        <taxon>Ecdysozoa</taxon>
        <taxon>Arthropoda</taxon>
        <taxon>Hexapoda</taxon>
        <taxon>Insecta</taxon>
        <taxon>Pterygota</taxon>
        <taxon>Neoptera</taxon>
        <taxon>Endopterygota</taxon>
        <taxon>Coleoptera</taxon>
        <taxon>Polyphaga</taxon>
        <taxon>Cucujiformia</taxon>
        <taxon>Chrysomeloidea</taxon>
        <taxon>Chrysomelidae</taxon>
        <taxon>Galerucinae</taxon>
        <taxon>Alticini</taxon>
        <taxon>Phyllotreta</taxon>
    </lineage>
</organism>
<protein>
    <recommendedName>
        <fullName evidence="5">Epimerase family protein SDR39U1</fullName>
    </recommendedName>
</protein>
<gene>
    <name evidence="3" type="ORF">PHYEVI_LOCUS8441</name>
</gene>
<evidence type="ECO:0000313" key="3">
    <source>
        <dbReference type="EMBL" id="CAG9862119.1"/>
    </source>
</evidence>
<dbReference type="SUPFAM" id="SSF51735">
    <property type="entry name" value="NAD(P)-binding Rossmann-fold domains"/>
    <property type="match status" value="1"/>
</dbReference>
<evidence type="ECO:0008006" key="5">
    <source>
        <dbReference type="Google" id="ProtNLM"/>
    </source>
</evidence>
<dbReference type="InterPro" id="IPR001509">
    <property type="entry name" value="Epimerase_deHydtase"/>
</dbReference>
<dbReference type="InterPro" id="IPR036291">
    <property type="entry name" value="NAD(P)-bd_dom_sf"/>
</dbReference>
<feature type="domain" description="DUF1731" evidence="2">
    <location>
        <begin position="253"/>
        <end position="300"/>
    </location>
</feature>
<dbReference type="InterPro" id="IPR010099">
    <property type="entry name" value="SDR39U1"/>
</dbReference>
<name>A0A9N9TVK5_PHYSR</name>
<dbReference type="OrthoDB" id="276721at2759"/>
<dbReference type="Pfam" id="PF08338">
    <property type="entry name" value="DUF1731"/>
    <property type="match status" value="1"/>
</dbReference>
<dbReference type="Gene3D" id="3.40.50.720">
    <property type="entry name" value="NAD(P)-binding Rossmann-like Domain"/>
    <property type="match status" value="1"/>
</dbReference>
<accession>A0A9N9TVK5</accession>
<dbReference type="NCBIfam" id="TIGR01777">
    <property type="entry name" value="yfcH"/>
    <property type="match status" value="1"/>
</dbReference>
<dbReference type="EMBL" id="OU900098">
    <property type="protein sequence ID" value="CAG9862119.1"/>
    <property type="molecule type" value="Genomic_DNA"/>
</dbReference>
<evidence type="ECO:0000313" key="4">
    <source>
        <dbReference type="Proteomes" id="UP001153712"/>
    </source>
</evidence>
<dbReference type="PANTHER" id="PTHR11092:SF0">
    <property type="entry name" value="EPIMERASE FAMILY PROTEIN SDR39U1"/>
    <property type="match status" value="1"/>
</dbReference>
<evidence type="ECO:0000259" key="2">
    <source>
        <dbReference type="Pfam" id="PF08338"/>
    </source>
</evidence>
<dbReference type="AlphaFoldDB" id="A0A9N9TVK5"/>
<reference evidence="3" key="1">
    <citation type="submission" date="2022-01" db="EMBL/GenBank/DDBJ databases">
        <authorList>
            <person name="King R."/>
        </authorList>
    </citation>
    <scope>NUCLEOTIDE SEQUENCE</scope>
</reference>
<evidence type="ECO:0000259" key="1">
    <source>
        <dbReference type="Pfam" id="PF01370"/>
    </source>
</evidence>
<sequence length="305" mass="33611">MSCASNIVVGGGTGFIGRMLCNKLQTKGYGVTVVSRMPGANRLSWDELKQNGLPDGTKAVVNLAGQNVMDMSRRWTAGFKQNVYFSRVNTTKTLACLIDAAPAKPEAFVTISGVGIYKPDCDKEYTEESETKPYDFFSDLCKDWEAAAQFERTDTREQCRIVTIRSGVVLGKDGGMIKQMYLPFYLGLGGPIGDGKQYMPWIHLCDITNLIIHAIECSTVKGVLNGVAPQPCTNMDFTKAFGKALYRPTLIPVPKMAMNCLLNKERAIMITEGQKVLPKKTLSTGFEFQYPDIESACKQVVSTHQ</sequence>
<dbReference type="InterPro" id="IPR013549">
    <property type="entry name" value="DUF1731"/>
</dbReference>
<dbReference type="Pfam" id="PF01370">
    <property type="entry name" value="Epimerase"/>
    <property type="match status" value="1"/>
</dbReference>
<feature type="domain" description="NAD-dependent epimerase/dehydratase" evidence="1">
    <location>
        <begin position="7"/>
        <end position="217"/>
    </location>
</feature>
<dbReference type="CDD" id="cd05242">
    <property type="entry name" value="SDR_a8"/>
    <property type="match status" value="1"/>
</dbReference>
<dbReference type="Proteomes" id="UP001153712">
    <property type="component" value="Chromosome 5"/>
</dbReference>